<evidence type="ECO:0000313" key="2">
    <source>
        <dbReference type="Proteomes" id="UP000004931"/>
    </source>
</evidence>
<accession>A0Y8D9</accession>
<evidence type="ECO:0000313" key="1">
    <source>
        <dbReference type="EMBL" id="EAW32393.1"/>
    </source>
</evidence>
<dbReference type="STRING" id="247633.GP2143_14096"/>
<proteinExistence type="predicted"/>
<keyword evidence="2" id="KW-1185">Reference proteome</keyword>
<organism evidence="1 2">
    <name type="scientific">marine gamma proteobacterium HTCC2143</name>
    <dbReference type="NCBI Taxonomy" id="247633"/>
    <lineage>
        <taxon>Bacteria</taxon>
        <taxon>Pseudomonadati</taxon>
        <taxon>Pseudomonadota</taxon>
        <taxon>Gammaproteobacteria</taxon>
        <taxon>Cellvibrionales</taxon>
        <taxon>Spongiibacteraceae</taxon>
        <taxon>BD1-7 clade</taxon>
    </lineage>
</organism>
<name>A0Y8D9_9GAMM</name>
<dbReference type="Proteomes" id="UP000004931">
    <property type="component" value="Unassembled WGS sequence"/>
</dbReference>
<comment type="caution">
    <text evidence="1">The sequence shown here is derived from an EMBL/GenBank/DDBJ whole genome shotgun (WGS) entry which is preliminary data.</text>
</comment>
<dbReference type="eggNOG" id="ENOG5032U9Q">
    <property type="taxonomic scope" value="Bacteria"/>
</dbReference>
<protein>
    <submittedName>
        <fullName evidence="1">Uncharacterized protein</fullName>
    </submittedName>
</protein>
<dbReference type="AlphaFoldDB" id="A0Y8D9"/>
<dbReference type="EMBL" id="AAVT01000001">
    <property type="protein sequence ID" value="EAW32393.1"/>
    <property type="molecule type" value="Genomic_DNA"/>
</dbReference>
<gene>
    <name evidence="1" type="ORF">GP2143_14096</name>
</gene>
<reference evidence="1 2" key="1">
    <citation type="journal article" date="2010" name="J. Bacteriol.">
        <title>Genome sequence of the oligotrophic marine Gammaproteobacterium HTCC2143, isolated from the Oregon Coast.</title>
        <authorList>
            <person name="Oh H.M."/>
            <person name="Kang I."/>
            <person name="Ferriera S."/>
            <person name="Giovannoni S.J."/>
            <person name="Cho J.C."/>
        </authorList>
    </citation>
    <scope>NUCLEOTIDE SEQUENCE [LARGE SCALE GENOMIC DNA]</scope>
    <source>
        <strain evidence="1 2">HTCC2143</strain>
    </source>
</reference>
<sequence length="167" mass="19279">MVSLVGSRKLKAQALLRLILTRSLALVLISVVVQTRAESVADVDSIVYAQDIKAAMYRHIDNVVGDDGRFNIVDDVTNEALILRFVQIHDPVRQIGDDVYFACTDFHVDGIKDKLYDVDFWLREEKGELIVFQTKIHKEPRNSLLYGWYKHPRYTFVNDAIEYLYSN</sequence>